<feature type="non-terminal residue" evidence="1">
    <location>
        <position position="189"/>
    </location>
</feature>
<evidence type="ECO:0000313" key="2">
    <source>
        <dbReference type="Proteomes" id="UP000014680"/>
    </source>
</evidence>
<dbReference type="InterPro" id="IPR011050">
    <property type="entry name" value="Pectin_lyase_fold/virulence"/>
</dbReference>
<keyword evidence="2" id="KW-1185">Reference proteome</keyword>
<dbReference type="Proteomes" id="UP000014680">
    <property type="component" value="Unassembled WGS sequence"/>
</dbReference>
<dbReference type="KEGG" id="eiv:EIN_134600"/>
<dbReference type="Gene3D" id="2.160.20.10">
    <property type="entry name" value="Single-stranded right-handed beta-helix, Pectin lyase-like"/>
    <property type="match status" value="1"/>
</dbReference>
<protein>
    <submittedName>
        <fullName evidence="1">Uncharacterized protein</fullName>
    </submittedName>
</protein>
<dbReference type="AlphaFoldDB" id="A0A0A1U095"/>
<gene>
    <name evidence="1" type="ORF">EIN_134600</name>
</gene>
<dbReference type="RefSeq" id="XP_004185252.1">
    <property type="nucleotide sequence ID" value="XM_004185204.1"/>
</dbReference>
<dbReference type="GeneID" id="14884945"/>
<organism evidence="1 2">
    <name type="scientific">Entamoeba invadens IP1</name>
    <dbReference type="NCBI Taxonomy" id="370355"/>
    <lineage>
        <taxon>Eukaryota</taxon>
        <taxon>Amoebozoa</taxon>
        <taxon>Evosea</taxon>
        <taxon>Archamoebae</taxon>
        <taxon>Mastigamoebida</taxon>
        <taxon>Entamoebidae</taxon>
        <taxon>Entamoeba</taxon>
    </lineage>
</organism>
<accession>A0A0A1U095</accession>
<dbReference type="InterPro" id="IPR012334">
    <property type="entry name" value="Pectin_lyas_fold"/>
</dbReference>
<dbReference type="VEuPathDB" id="AmoebaDB:EIN_134600"/>
<proteinExistence type="predicted"/>
<reference evidence="1 2" key="1">
    <citation type="submission" date="2012-10" db="EMBL/GenBank/DDBJ databases">
        <authorList>
            <person name="Zafar N."/>
            <person name="Inman J."/>
            <person name="Hall N."/>
            <person name="Lorenzi H."/>
            <person name="Caler E."/>
        </authorList>
    </citation>
    <scope>NUCLEOTIDE SEQUENCE [LARGE SCALE GENOMIC DNA]</scope>
    <source>
        <strain evidence="1 2">IP1</strain>
    </source>
</reference>
<dbReference type="SUPFAM" id="SSF51126">
    <property type="entry name" value="Pectin lyase-like"/>
    <property type="match status" value="1"/>
</dbReference>
<sequence>MIGRVDTVFAQYTENFFSIKKTIEKLRQTGKTQMKSKMTFFVSTLLVILSMSKTLYVDQTLGSDELDGSSESRPFKTIQACVATLSQTTVPSEGLTIRIAPGNYSVPEKIVIDQWRFKGISDTNKVTITSYPNKEKPVLTGGINIPMKSFRSMSSTTDAMYAKIQEKIRSKVKVVELTKLNISSMTMDT</sequence>
<name>A0A0A1U095_ENTIV</name>
<dbReference type="EMBL" id="KB207027">
    <property type="protein sequence ID" value="ELP85906.1"/>
    <property type="molecule type" value="Genomic_DNA"/>
</dbReference>
<evidence type="ECO:0000313" key="1">
    <source>
        <dbReference type="EMBL" id="ELP85906.1"/>
    </source>
</evidence>